<dbReference type="Gene3D" id="3.40.190.10">
    <property type="entry name" value="Periplasmic binding protein-like II"/>
    <property type="match status" value="2"/>
</dbReference>
<gene>
    <name evidence="1" type="ORF">GCM10009720_23360</name>
</gene>
<dbReference type="EMBL" id="BAAAMN010000048">
    <property type="protein sequence ID" value="GAA2042077.1"/>
    <property type="molecule type" value="Genomic_DNA"/>
</dbReference>
<dbReference type="PANTHER" id="PTHR35841">
    <property type="entry name" value="PHOSPHONATES-BINDING PERIPLASMIC PROTEIN"/>
    <property type="match status" value="1"/>
</dbReference>
<dbReference type="RefSeq" id="WP_343958859.1">
    <property type="nucleotide sequence ID" value="NZ_BAAAMN010000048.1"/>
</dbReference>
<dbReference type="PROSITE" id="PS51257">
    <property type="entry name" value="PROKAR_LIPOPROTEIN"/>
    <property type="match status" value="1"/>
</dbReference>
<reference evidence="1 2" key="1">
    <citation type="journal article" date="2019" name="Int. J. Syst. Evol. Microbiol.">
        <title>The Global Catalogue of Microorganisms (GCM) 10K type strain sequencing project: providing services to taxonomists for standard genome sequencing and annotation.</title>
        <authorList>
            <consortium name="The Broad Institute Genomics Platform"/>
            <consortium name="The Broad Institute Genome Sequencing Center for Infectious Disease"/>
            <person name="Wu L."/>
            <person name="Ma J."/>
        </authorList>
    </citation>
    <scope>NUCLEOTIDE SEQUENCE [LARGE SCALE GENOMIC DNA]</scope>
    <source>
        <strain evidence="1 2">JCM 13595</strain>
    </source>
</reference>
<protein>
    <recommendedName>
        <fullName evidence="3">Phosphonate transport system substrate-binding protein</fullName>
    </recommendedName>
</protein>
<sequence length="308" mass="32373">MRSPLPKILGSLAIGSALVLTGCGGSSEASDGSSTDDDVIRYATLPLSDDPNAEVPVDEIVSLLEEYTGKEVIVTEVPNYSAVIEAVRAGHEDIGLMSGFPSALAVNTGEVDSLVAWPGSDEPASTCLVLDGSPIESLDDITPETTIAFADAASSSGFFMPTHMLSEAGLVAGEDFEELFSGGHDRSFMALDEGQADVACTSPIFTEMAGESSPMFPFEEGETRSIGESIGMPVSMSALTNPDMSDAKREVLLDAVPKLFSEENRDALGIYMDSMPEGIEPIIEPDDELFQPFVDIASVADVDISDLG</sequence>
<comment type="caution">
    <text evidence="1">The sequence shown here is derived from an EMBL/GenBank/DDBJ whole genome shotgun (WGS) entry which is preliminary data.</text>
</comment>
<evidence type="ECO:0000313" key="1">
    <source>
        <dbReference type="EMBL" id="GAA2042077.1"/>
    </source>
</evidence>
<dbReference type="PANTHER" id="PTHR35841:SF1">
    <property type="entry name" value="PHOSPHONATES-BINDING PERIPLASMIC PROTEIN"/>
    <property type="match status" value="1"/>
</dbReference>
<name>A0ABN2USP8_9MICC</name>
<dbReference type="SUPFAM" id="SSF53850">
    <property type="entry name" value="Periplasmic binding protein-like II"/>
    <property type="match status" value="1"/>
</dbReference>
<organism evidence="1 2">
    <name type="scientific">Yaniella flava</name>
    <dbReference type="NCBI Taxonomy" id="287930"/>
    <lineage>
        <taxon>Bacteria</taxon>
        <taxon>Bacillati</taxon>
        <taxon>Actinomycetota</taxon>
        <taxon>Actinomycetes</taxon>
        <taxon>Micrococcales</taxon>
        <taxon>Micrococcaceae</taxon>
        <taxon>Yaniella</taxon>
    </lineage>
</organism>
<keyword evidence="2" id="KW-1185">Reference proteome</keyword>
<evidence type="ECO:0000313" key="2">
    <source>
        <dbReference type="Proteomes" id="UP001501461"/>
    </source>
</evidence>
<proteinExistence type="predicted"/>
<dbReference type="Pfam" id="PF12974">
    <property type="entry name" value="Phosphonate-bd"/>
    <property type="match status" value="1"/>
</dbReference>
<accession>A0ABN2USP8</accession>
<dbReference type="Proteomes" id="UP001501461">
    <property type="component" value="Unassembled WGS sequence"/>
</dbReference>
<evidence type="ECO:0008006" key="3">
    <source>
        <dbReference type="Google" id="ProtNLM"/>
    </source>
</evidence>